<keyword evidence="2" id="KW-1185">Reference proteome</keyword>
<dbReference type="Pfam" id="PF06314">
    <property type="entry name" value="ADC"/>
    <property type="match status" value="1"/>
</dbReference>
<sequence length="167" mass="19086">MFVNYESSNVGPYYEILYIPGNFEYKDRTYKRITRIFVSSRESVEEGFRNWAIPKEQADFVWQKTGSVTKIEISRDGKIFLRAMIKTLGFNFPVSTSLFDISLLQKANDGEYLNTAFAGRGKGKFARLESFWVDENLFPNFLNAGGFKTGVGINPFDLVFPVAKKLS</sequence>
<dbReference type="InterPro" id="IPR023375">
    <property type="entry name" value="ADC_dom_sf"/>
</dbReference>
<dbReference type="STRING" id="1193011.LEP1GSC058_3678"/>
<proteinExistence type="predicted"/>
<reference evidence="1" key="1">
    <citation type="submission" date="2013-04" db="EMBL/GenBank/DDBJ databases">
        <authorList>
            <person name="Harkins D.M."/>
            <person name="Durkin A.S."/>
            <person name="Selengut J.D."/>
            <person name="Sanka R."/>
            <person name="DePew J."/>
            <person name="Purushe J."/>
            <person name="Ahmed A."/>
            <person name="van der Linden H."/>
            <person name="Goris M.G.A."/>
            <person name="Hartskeerl R.A."/>
            <person name="Vinetz J.M."/>
            <person name="Sutton G.G."/>
            <person name="Nelson W.C."/>
            <person name="Fouts D.E."/>
        </authorList>
    </citation>
    <scope>NUCLEOTIDE SEQUENCE [LARGE SCALE GENOMIC DNA]</scope>
    <source>
        <strain evidence="1">BUT 6</strain>
    </source>
</reference>
<name>S3UVI7_9LEPT</name>
<protein>
    <submittedName>
        <fullName evidence="1">Acetoacetate decarboxylase-like protein</fullName>
    </submittedName>
</protein>
<dbReference type="PANTHER" id="PTHR40518">
    <property type="entry name" value="ACETOACETATE DECARBOXYLASE"/>
    <property type="match status" value="1"/>
</dbReference>
<comment type="caution">
    <text evidence="1">The sequence shown here is derived from an EMBL/GenBank/DDBJ whole genome shotgun (WGS) entry which is preliminary data.</text>
</comment>
<dbReference type="Proteomes" id="UP000014540">
    <property type="component" value="Unassembled WGS sequence"/>
</dbReference>
<dbReference type="InterPro" id="IPR010451">
    <property type="entry name" value="Acetoacetate_decarboxylase"/>
</dbReference>
<evidence type="ECO:0000313" key="2">
    <source>
        <dbReference type="Proteomes" id="UP000014540"/>
    </source>
</evidence>
<accession>S3UVI7</accession>
<dbReference type="AlphaFoldDB" id="S3UVI7"/>
<organism evidence="1 2">
    <name type="scientific">Leptospira fainei serovar Hurstbridge str. BUT 6</name>
    <dbReference type="NCBI Taxonomy" id="1193011"/>
    <lineage>
        <taxon>Bacteria</taxon>
        <taxon>Pseudomonadati</taxon>
        <taxon>Spirochaetota</taxon>
        <taxon>Spirochaetia</taxon>
        <taxon>Leptospirales</taxon>
        <taxon>Leptospiraceae</taxon>
        <taxon>Leptospira</taxon>
    </lineage>
</organism>
<dbReference type="Gene3D" id="2.40.400.10">
    <property type="entry name" value="Acetoacetate decarboxylase-like"/>
    <property type="match status" value="1"/>
</dbReference>
<evidence type="ECO:0000313" key="1">
    <source>
        <dbReference type="EMBL" id="EPG73273.1"/>
    </source>
</evidence>
<dbReference type="SUPFAM" id="SSF160104">
    <property type="entry name" value="Acetoacetate decarboxylase-like"/>
    <property type="match status" value="1"/>
</dbReference>
<dbReference type="PANTHER" id="PTHR40518:SF1">
    <property type="entry name" value="ACETOACETATE DECARBOXYLASE"/>
    <property type="match status" value="1"/>
</dbReference>
<gene>
    <name evidence="1" type="ORF">LEP1GSC058_3678</name>
</gene>
<dbReference type="GO" id="GO:0016829">
    <property type="term" value="F:lyase activity"/>
    <property type="evidence" value="ECO:0007669"/>
    <property type="project" value="InterPro"/>
</dbReference>
<dbReference type="EMBL" id="AKWZ02000010">
    <property type="protein sequence ID" value="EPG73273.1"/>
    <property type="molecule type" value="Genomic_DNA"/>
</dbReference>